<keyword evidence="2" id="KW-0964">Secreted</keyword>
<keyword evidence="3 6" id="KW-0732">Signal</keyword>
<evidence type="ECO:0000256" key="4">
    <source>
        <dbReference type="ARBA" id="ARBA00023180"/>
    </source>
</evidence>
<organism evidence="7">
    <name type="scientific">Ixodes ricinus</name>
    <name type="common">Common tick</name>
    <name type="synonym">Acarus ricinus</name>
    <dbReference type="NCBI Taxonomy" id="34613"/>
    <lineage>
        <taxon>Eukaryota</taxon>
        <taxon>Metazoa</taxon>
        <taxon>Ecdysozoa</taxon>
        <taxon>Arthropoda</taxon>
        <taxon>Chelicerata</taxon>
        <taxon>Arachnida</taxon>
        <taxon>Acari</taxon>
        <taxon>Parasitiformes</taxon>
        <taxon>Ixodida</taxon>
        <taxon>Ixodoidea</taxon>
        <taxon>Ixodidae</taxon>
        <taxon>Ixodinae</taxon>
        <taxon>Ixodes</taxon>
    </lineage>
</organism>
<feature type="chain" id="PRO_5005518559" evidence="6">
    <location>
        <begin position="26"/>
        <end position="130"/>
    </location>
</feature>
<sequence length="130" mass="15045">MQRSILMIIMALSTTFLHEVGSTSADWYLDETLRHMSKECKEKLESQFEPMCKRIKGKFREFQVCKLQCEVKVKSFVKYDYVMLKNGLPCGPYGEKCSYGVCHAPCDVEFFDPVKPRSDQAMHEAETDVN</sequence>
<name>A0A0K8RLG0_IXORI</name>
<feature type="signal peptide" evidence="6">
    <location>
        <begin position="1"/>
        <end position="25"/>
    </location>
</feature>
<dbReference type="InterPro" id="IPR021971">
    <property type="entry name" value="Salp15"/>
</dbReference>
<evidence type="ECO:0000256" key="3">
    <source>
        <dbReference type="ARBA" id="ARBA00022729"/>
    </source>
</evidence>
<reference evidence="7" key="1">
    <citation type="submission" date="2012-12" db="EMBL/GenBank/DDBJ databases">
        <title>Identification and characterization of a phenylalanine ammonia-lyase gene family in Isatis indigotica Fort.</title>
        <authorList>
            <person name="Liu Q."/>
            <person name="Chen J."/>
            <person name="Zhou X."/>
            <person name="Di P."/>
            <person name="Xiao Y."/>
            <person name="Xuan H."/>
            <person name="Zhang L."/>
            <person name="Chen W."/>
        </authorList>
    </citation>
    <scope>NUCLEOTIDE SEQUENCE</scope>
    <source>
        <tissue evidence="7">Salivary gland</tissue>
    </source>
</reference>
<evidence type="ECO:0000256" key="1">
    <source>
        <dbReference type="ARBA" id="ARBA00004613"/>
    </source>
</evidence>
<dbReference type="AlphaFoldDB" id="A0A0K8RLG0"/>
<accession>A0A0K8RLG0</accession>
<evidence type="ECO:0000256" key="5">
    <source>
        <dbReference type="ARBA" id="ARBA00034321"/>
    </source>
</evidence>
<evidence type="ECO:0000256" key="2">
    <source>
        <dbReference type="ARBA" id="ARBA00022525"/>
    </source>
</evidence>
<comment type="similarity">
    <text evidence="5">Belongs to the salp15 family.</text>
</comment>
<evidence type="ECO:0000256" key="6">
    <source>
        <dbReference type="SAM" id="SignalP"/>
    </source>
</evidence>
<keyword evidence="4" id="KW-0325">Glycoprotein</keyword>
<evidence type="ECO:0000313" key="7">
    <source>
        <dbReference type="EMBL" id="JAA71931.1"/>
    </source>
</evidence>
<protein>
    <submittedName>
        <fullName evidence="7">Putative ixostatin</fullName>
    </submittedName>
</protein>
<dbReference type="Pfam" id="PF12115">
    <property type="entry name" value="Salp15"/>
    <property type="match status" value="1"/>
</dbReference>
<dbReference type="EMBL" id="GADI01001877">
    <property type="protein sequence ID" value="JAA71931.1"/>
    <property type="molecule type" value="mRNA"/>
</dbReference>
<comment type="subcellular location">
    <subcellularLocation>
        <location evidence="1">Secreted</location>
    </subcellularLocation>
</comment>
<dbReference type="GO" id="GO:0005576">
    <property type="term" value="C:extracellular region"/>
    <property type="evidence" value="ECO:0007669"/>
    <property type="project" value="UniProtKB-SubCell"/>
</dbReference>
<proteinExistence type="evidence at transcript level"/>